<evidence type="ECO:0000313" key="4">
    <source>
        <dbReference type="Proteomes" id="UP000799438"/>
    </source>
</evidence>
<dbReference type="Gene3D" id="3.40.50.720">
    <property type="entry name" value="NAD(P)-binding Rossmann-like Domain"/>
    <property type="match status" value="1"/>
</dbReference>
<gene>
    <name evidence="3" type="ORF">K452DRAFT_287511</name>
</gene>
<accession>A0A6A6BDT6</accession>
<evidence type="ECO:0008006" key="5">
    <source>
        <dbReference type="Google" id="ProtNLM"/>
    </source>
</evidence>
<dbReference type="AlphaFoldDB" id="A0A6A6BDT6"/>
<organism evidence="3 4">
    <name type="scientific">Aplosporella prunicola CBS 121167</name>
    <dbReference type="NCBI Taxonomy" id="1176127"/>
    <lineage>
        <taxon>Eukaryota</taxon>
        <taxon>Fungi</taxon>
        <taxon>Dikarya</taxon>
        <taxon>Ascomycota</taxon>
        <taxon>Pezizomycotina</taxon>
        <taxon>Dothideomycetes</taxon>
        <taxon>Dothideomycetes incertae sedis</taxon>
        <taxon>Botryosphaeriales</taxon>
        <taxon>Aplosporellaceae</taxon>
        <taxon>Aplosporella</taxon>
    </lineage>
</organism>
<dbReference type="Proteomes" id="UP000799438">
    <property type="component" value="Unassembled WGS sequence"/>
</dbReference>
<dbReference type="SUPFAM" id="SSF51735">
    <property type="entry name" value="NAD(P)-binding Rossmann-fold domains"/>
    <property type="match status" value="1"/>
</dbReference>
<name>A0A6A6BDT6_9PEZI</name>
<sequence length="330" mass="35756">MPPIPFSPALSGAEVNKPLPGTNIAGKNALVTGGASGISAAIGRVFAEKGAYVTLVDRNEELGNKLATELQAKGLRVQFVAADVTSWDSQVQAFKSAIRFHPAQTLDIVVCGAGIFGETFVYPDEPDLKSLDQDPPQPDIAAYHVNAIGAHFTAKLAQLYFDLPPLAPPSGQQQQQNYPKSLILISSLASYFDIPLMSEYGASKFAVRGLFRNIKPVLASRGHRVNLIAPWIIDTPLTVDWIKMFAAAGAPHADMKEAITAAMRCTDDLRVNGRAFAIAPGRAIDLCDDLEGVDAGPAMKKYWAEFLQGWDEIETRMFKIMGFSKRLPKL</sequence>
<reference evidence="3" key="1">
    <citation type="journal article" date="2020" name="Stud. Mycol.">
        <title>101 Dothideomycetes genomes: a test case for predicting lifestyles and emergence of pathogens.</title>
        <authorList>
            <person name="Haridas S."/>
            <person name="Albert R."/>
            <person name="Binder M."/>
            <person name="Bloem J."/>
            <person name="Labutti K."/>
            <person name="Salamov A."/>
            <person name="Andreopoulos B."/>
            <person name="Baker S."/>
            <person name="Barry K."/>
            <person name="Bills G."/>
            <person name="Bluhm B."/>
            <person name="Cannon C."/>
            <person name="Castanera R."/>
            <person name="Culley D."/>
            <person name="Daum C."/>
            <person name="Ezra D."/>
            <person name="Gonzalez J."/>
            <person name="Henrissat B."/>
            <person name="Kuo A."/>
            <person name="Liang C."/>
            <person name="Lipzen A."/>
            <person name="Lutzoni F."/>
            <person name="Magnuson J."/>
            <person name="Mondo S."/>
            <person name="Nolan M."/>
            <person name="Ohm R."/>
            <person name="Pangilinan J."/>
            <person name="Park H.-J."/>
            <person name="Ramirez L."/>
            <person name="Alfaro M."/>
            <person name="Sun H."/>
            <person name="Tritt A."/>
            <person name="Yoshinaga Y."/>
            <person name="Zwiers L.-H."/>
            <person name="Turgeon B."/>
            <person name="Goodwin S."/>
            <person name="Spatafora J."/>
            <person name="Crous P."/>
            <person name="Grigoriev I."/>
        </authorList>
    </citation>
    <scope>NUCLEOTIDE SEQUENCE</scope>
    <source>
        <strain evidence="3">CBS 121167</strain>
    </source>
</reference>
<dbReference type="GeneID" id="54297985"/>
<keyword evidence="2" id="KW-0560">Oxidoreductase</keyword>
<dbReference type="Pfam" id="PF00106">
    <property type="entry name" value="adh_short"/>
    <property type="match status" value="1"/>
</dbReference>
<dbReference type="InterPro" id="IPR002347">
    <property type="entry name" value="SDR_fam"/>
</dbReference>
<evidence type="ECO:0000256" key="1">
    <source>
        <dbReference type="ARBA" id="ARBA00006484"/>
    </source>
</evidence>
<evidence type="ECO:0000256" key="2">
    <source>
        <dbReference type="ARBA" id="ARBA00023002"/>
    </source>
</evidence>
<dbReference type="PRINTS" id="PR00081">
    <property type="entry name" value="GDHRDH"/>
</dbReference>
<dbReference type="OrthoDB" id="5371740at2759"/>
<dbReference type="RefSeq" id="XP_033397256.1">
    <property type="nucleotide sequence ID" value="XM_033540489.1"/>
</dbReference>
<comment type="similarity">
    <text evidence="1">Belongs to the short-chain dehydrogenases/reductases (SDR) family.</text>
</comment>
<dbReference type="EMBL" id="ML995486">
    <property type="protein sequence ID" value="KAF2141543.1"/>
    <property type="molecule type" value="Genomic_DNA"/>
</dbReference>
<dbReference type="InterPro" id="IPR036291">
    <property type="entry name" value="NAD(P)-bd_dom_sf"/>
</dbReference>
<dbReference type="PANTHER" id="PTHR43180:SF33">
    <property type="entry name" value="15-HYDROXYPROSTAGLANDIN DEHYDROGENASE [NAD(+)]-LIKE"/>
    <property type="match status" value="1"/>
</dbReference>
<dbReference type="GO" id="GO:0016491">
    <property type="term" value="F:oxidoreductase activity"/>
    <property type="evidence" value="ECO:0007669"/>
    <property type="project" value="UniProtKB-KW"/>
</dbReference>
<protein>
    <recommendedName>
        <fullName evidence="5">NAD(P)-binding protein</fullName>
    </recommendedName>
</protein>
<evidence type="ECO:0000313" key="3">
    <source>
        <dbReference type="EMBL" id="KAF2141543.1"/>
    </source>
</evidence>
<dbReference type="PANTHER" id="PTHR43180">
    <property type="entry name" value="3-OXOACYL-(ACYL-CARRIER-PROTEIN) REDUCTASE (AFU_ORTHOLOGUE AFUA_6G11210)"/>
    <property type="match status" value="1"/>
</dbReference>
<proteinExistence type="inferred from homology"/>
<keyword evidence="4" id="KW-1185">Reference proteome</keyword>